<evidence type="ECO:0000256" key="4">
    <source>
        <dbReference type="ARBA" id="ARBA00023163"/>
    </source>
</evidence>
<dbReference type="Pfam" id="PF16421">
    <property type="entry name" value="E2F_CC-MB"/>
    <property type="match status" value="1"/>
</dbReference>
<dbReference type="InterPro" id="IPR015633">
    <property type="entry name" value="E2F"/>
</dbReference>
<dbReference type="SMART" id="SM01372">
    <property type="entry name" value="E2F_TDP"/>
    <property type="match status" value="1"/>
</dbReference>
<organism evidence="8 9">
    <name type="scientific">Ditylenchus destructor</name>
    <dbReference type="NCBI Taxonomy" id="166010"/>
    <lineage>
        <taxon>Eukaryota</taxon>
        <taxon>Metazoa</taxon>
        <taxon>Ecdysozoa</taxon>
        <taxon>Nematoda</taxon>
        <taxon>Chromadorea</taxon>
        <taxon>Rhabditida</taxon>
        <taxon>Tylenchina</taxon>
        <taxon>Tylenchomorpha</taxon>
        <taxon>Sphaerularioidea</taxon>
        <taxon>Anguinidae</taxon>
        <taxon>Anguininae</taxon>
        <taxon>Ditylenchus</taxon>
    </lineage>
</organism>
<feature type="region of interest" description="Disordered" evidence="6">
    <location>
        <begin position="1"/>
        <end position="54"/>
    </location>
</feature>
<dbReference type="InterPro" id="IPR036388">
    <property type="entry name" value="WH-like_DNA-bd_sf"/>
</dbReference>
<protein>
    <submittedName>
        <fullName evidence="8">E2F/DP family winged-helix DNA-binding domain-containing protein</fullName>
    </submittedName>
</protein>
<dbReference type="SUPFAM" id="SSF144074">
    <property type="entry name" value="E2F-DP heterodimerization region"/>
    <property type="match status" value="1"/>
</dbReference>
<reference evidence="8" key="1">
    <citation type="submission" date="2022-01" db="EMBL/GenBank/DDBJ databases">
        <title>Genome Sequence Resource for Two Populations of Ditylenchus destructor, the Migratory Endoparasitic Phytonematode.</title>
        <authorList>
            <person name="Zhang H."/>
            <person name="Lin R."/>
            <person name="Xie B."/>
        </authorList>
    </citation>
    <scope>NUCLEOTIDE SEQUENCE</scope>
    <source>
        <strain evidence="8">BazhouSP</strain>
    </source>
</reference>
<dbReference type="InterPro" id="IPR037241">
    <property type="entry name" value="E2F-DP_heterodim"/>
</dbReference>
<accession>A0AAD4R478</accession>
<dbReference type="GO" id="GO:0046983">
    <property type="term" value="F:protein dimerization activity"/>
    <property type="evidence" value="ECO:0007669"/>
    <property type="project" value="InterPro"/>
</dbReference>
<keyword evidence="5" id="KW-0539">Nucleus</keyword>
<comment type="similarity">
    <text evidence="1 5">Belongs to the E2F/DP family.</text>
</comment>
<dbReference type="Proteomes" id="UP001201812">
    <property type="component" value="Unassembled WGS sequence"/>
</dbReference>
<evidence type="ECO:0000313" key="9">
    <source>
        <dbReference type="Proteomes" id="UP001201812"/>
    </source>
</evidence>
<dbReference type="SUPFAM" id="SSF46785">
    <property type="entry name" value="Winged helix' DNA-binding domain"/>
    <property type="match status" value="1"/>
</dbReference>
<evidence type="ECO:0000256" key="1">
    <source>
        <dbReference type="ARBA" id="ARBA00010940"/>
    </source>
</evidence>
<keyword evidence="9" id="KW-1185">Reference proteome</keyword>
<evidence type="ECO:0000256" key="2">
    <source>
        <dbReference type="ARBA" id="ARBA00023015"/>
    </source>
</evidence>
<dbReference type="Gene3D" id="1.10.10.10">
    <property type="entry name" value="Winged helix-like DNA-binding domain superfamily/Winged helix DNA-binding domain"/>
    <property type="match status" value="1"/>
</dbReference>
<dbReference type="FunFam" id="1.10.10.10:FF:000008">
    <property type="entry name" value="E2F transcription factor 1"/>
    <property type="match status" value="1"/>
</dbReference>
<evidence type="ECO:0000256" key="6">
    <source>
        <dbReference type="SAM" id="MobiDB-lite"/>
    </source>
</evidence>
<feature type="region of interest" description="Disordered" evidence="6">
    <location>
        <begin position="365"/>
        <end position="425"/>
    </location>
</feature>
<dbReference type="PANTHER" id="PTHR12081:SF18">
    <property type="entry name" value="TRANSCRIPTION FACTOR E2F2-RELATED"/>
    <property type="match status" value="1"/>
</dbReference>
<feature type="compositionally biased region" description="Polar residues" evidence="6">
    <location>
        <begin position="32"/>
        <end position="43"/>
    </location>
</feature>
<comment type="subcellular location">
    <subcellularLocation>
        <location evidence="5">Nucleus</location>
    </subcellularLocation>
</comment>
<dbReference type="GO" id="GO:0000978">
    <property type="term" value="F:RNA polymerase II cis-regulatory region sequence-specific DNA binding"/>
    <property type="evidence" value="ECO:0007669"/>
    <property type="project" value="InterPro"/>
</dbReference>
<keyword evidence="3 5" id="KW-0238">DNA-binding</keyword>
<dbReference type="Pfam" id="PF02319">
    <property type="entry name" value="WHD_E2F_TDP"/>
    <property type="match status" value="1"/>
</dbReference>
<dbReference type="GO" id="GO:0000981">
    <property type="term" value="F:DNA-binding transcription factor activity, RNA polymerase II-specific"/>
    <property type="evidence" value="ECO:0007669"/>
    <property type="project" value="TreeGrafter"/>
</dbReference>
<keyword evidence="2 5" id="KW-0805">Transcription regulation</keyword>
<dbReference type="AlphaFoldDB" id="A0AAD4R478"/>
<dbReference type="InterPro" id="IPR036390">
    <property type="entry name" value="WH_DNA-bd_sf"/>
</dbReference>
<gene>
    <name evidence="8" type="ORF">DdX_05190</name>
</gene>
<proteinExistence type="inferred from homology"/>
<dbReference type="GO" id="GO:0090575">
    <property type="term" value="C:RNA polymerase II transcription regulator complex"/>
    <property type="evidence" value="ECO:0007669"/>
    <property type="project" value="TreeGrafter"/>
</dbReference>
<dbReference type="Gene3D" id="6.10.250.540">
    <property type="match status" value="1"/>
</dbReference>
<evidence type="ECO:0000256" key="3">
    <source>
        <dbReference type="ARBA" id="ARBA00023125"/>
    </source>
</evidence>
<feature type="domain" description="E2F/DP family winged-helix DNA-binding" evidence="7">
    <location>
        <begin position="145"/>
        <end position="211"/>
    </location>
</feature>
<evidence type="ECO:0000256" key="5">
    <source>
        <dbReference type="RuleBase" id="RU003796"/>
    </source>
</evidence>
<dbReference type="EMBL" id="JAKKPZ010000005">
    <property type="protein sequence ID" value="KAI1720940.1"/>
    <property type="molecule type" value="Genomic_DNA"/>
</dbReference>
<sequence length="439" mass="49405">MTITRRQGARGPGQSSTAQDDSTIQDHEQMKQESVQSNQQQNLMEPIKQPPSDDMADDAMEVEHQQNIRVLQHQHMDEMDEQVIVDDHHVNGAGEEHYEEYMDAPDFGDEEEFDETELGFYEDEGDDQNGHYGQSQQTGVPMGVRAGKSLGLLTQRFIEYLQKTPAGLVDLNIAADKLGVTQKRRVYDITNVLEGIGLIEKRSKNVIHWKGGQLRKPGGEIPLKPGEKEKMYKLKDELTELEREERLLNLHLTWMKQSIRNVCENQENCKMAYTTQDDLLEAFPESLALALQAPPTTSVEMSSAGRYADEMRFELKLTSKCGPAQAYIWNNKNVQKEAAATNVPGGGARQPQTTTPGGRILRSTRHQAQSNAAYESVGDEPGDLLEGDSEQQNEETQRKETEQASVNEGFRSLSPPPSERDYIYGLHKPGESLIKLYED</sequence>
<comment type="caution">
    <text evidence="8">The sequence shown here is derived from an EMBL/GenBank/DDBJ whole genome shotgun (WGS) entry which is preliminary data.</text>
</comment>
<keyword evidence="4 5" id="KW-0804">Transcription</keyword>
<evidence type="ECO:0000313" key="8">
    <source>
        <dbReference type="EMBL" id="KAI1720940.1"/>
    </source>
</evidence>
<dbReference type="PANTHER" id="PTHR12081">
    <property type="entry name" value="TRANSCRIPTION FACTOR E2F"/>
    <property type="match status" value="1"/>
</dbReference>
<feature type="region of interest" description="Disordered" evidence="6">
    <location>
        <begin position="340"/>
        <end position="359"/>
    </location>
</feature>
<name>A0AAD4R478_9BILA</name>
<evidence type="ECO:0000259" key="7">
    <source>
        <dbReference type="SMART" id="SM01372"/>
    </source>
</evidence>
<feature type="compositionally biased region" description="Acidic residues" evidence="6">
    <location>
        <begin position="377"/>
        <end position="393"/>
    </location>
</feature>
<feature type="compositionally biased region" description="Polar residues" evidence="6">
    <location>
        <begin position="13"/>
        <end position="22"/>
    </location>
</feature>
<dbReference type="InterPro" id="IPR003316">
    <property type="entry name" value="E2F_WHTH_DNA-bd_dom"/>
</dbReference>
<dbReference type="InterPro" id="IPR032198">
    <property type="entry name" value="E2F_CC-MB"/>
</dbReference>